<dbReference type="EMBL" id="BARW01021754">
    <property type="protein sequence ID" value="GAI91584.1"/>
    <property type="molecule type" value="Genomic_DNA"/>
</dbReference>
<dbReference type="InterPro" id="IPR012349">
    <property type="entry name" value="Split_barrel_FMN-bd"/>
</dbReference>
<comment type="caution">
    <text evidence="1">The sequence shown here is derived from an EMBL/GenBank/DDBJ whole genome shotgun (WGS) entry which is preliminary data.</text>
</comment>
<feature type="non-terminal residue" evidence="1">
    <location>
        <position position="1"/>
    </location>
</feature>
<accession>X1UGX3</accession>
<organism evidence="1">
    <name type="scientific">marine sediment metagenome</name>
    <dbReference type="NCBI Taxonomy" id="412755"/>
    <lineage>
        <taxon>unclassified sequences</taxon>
        <taxon>metagenomes</taxon>
        <taxon>ecological metagenomes</taxon>
    </lineage>
</organism>
<proteinExistence type="predicted"/>
<reference evidence="1" key="1">
    <citation type="journal article" date="2014" name="Front. Microbiol.">
        <title>High frequency of phylogenetically diverse reductive dehalogenase-homologous genes in deep subseafloor sedimentary metagenomes.</title>
        <authorList>
            <person name="Kawai M."/>
            <person name="Futagami T."/>
            <person name="Toyoda A."/>
            <person name="Takaki Y."/>
            <person name="Nishi S."/>
            <person name="Hori S."/>
            <person name="Arai W."/>
            <person name="Tsubouchi T."/>
            <person name="Morono Y."/>
            <person name="Uchiyama I."/>
            <person name="Ito T."/>
            <person name="Fujiyama A."/>
            <person name="Inagaki F."/>
            <person name="Takami H."/>
        </authorList>
    </citation>
    <scope>NUCLEOTIDE SEQUENCE</scope>
    <source>
        <strain evidence="1">Expedition CK06-06</strain>
    </source>
</reference>
<sequence>ARYQTSGEAYEFANANLHKKKPDKNFKGVVVIKVTEVFDASRGENAGKLIAKG</sequence>
<evidence type="ECO:0000313" key="1">
    <source>
        <dbReference type="EMBL" id="GAI91584.1"/>
    </source>
</evidence>
<protein>
    <submittedName>
        <fullName evidence="1">Uncharacterized protein</fullName>
    </submittedName>
</protein>
<name>X1UGX3_9ZZZZ</name>
<dbReference type="AlphaFoldDB" id="X1UGX3"/>
<gene>
    <name evidence="1" type="ORF">S12H4_36484</name>
</gene>
<dbReference type="Gene3D" id="2.30.110.10">
    <property type="entry name" value="Electron Transport, Fmn-binding Protein, Chain A"/>
    <property type="match status" value="1"/>
</dbReference>